<dbReference type="Proteomes" id="UP000561726">
    <property type="component" value="Unassembled WGS sequence"/>
</dbReference>
<dbReference type="RefSeq" id="WP_035840897.1">
    <property type="nucleotide sequence ID" value="NZ_JACHBQ010000001.1"/>
</dbReference>
<dbReference type="PANTHER" id="PTHR30050:SF4">
    <property type="entry name" value="ATP-BINDING PROTEIN RV3427C IN INSERTION SEQUENCE-RELATED"/>
    <property type="match status" value="1"/>
</dbReference>
<dbReference type="SUPFAM" id="SSF52540">
    <property type="entry name" value="P-loop containing nucleoside triphosphate hydrolases"/>
    <property type="match status" value="1"/>
</dbReference>
<feature type="domain" description="IstB-like ATP-binding" evidence="1">
    <location>
        <begin position="14"/>
        <end position="248"/>
    </location>
</feature>
<dbReference type="GO" id="GO:0005524">
    <property type="term" value="F:ATP binding"/>
    <property type="evidence" value="ECO:0007669"/>
    <property type="project" value="InterPro"/>
</dbReference>
<dbReference type="InterPro" id="IPR002611">
    <property type="entry name" value="IstB_ATP-bd"/>
</dbReference>
<evidence type="ECO:0000313" key="5">
    <source>
        <dbReference type="Proteomes" id="UP000029864"/>
    </source>
</evidence>
<sequence length="259" mass="28880">MIGSVFTSVDHDKFKALRITHLAARFEELIKDEANDAAAPEELFLTAVDEALELRRSIRIEKLIRQAKFPIPEASVAELNYPPGRNITPVRMKRYAAHDWKADPRNLLIISPTGGGKTYLACAIGIAACHSEHSVHYTRMDDLARQLVIARGDAIGHQNMLNKLSDVDLLIIDDFLTVGIDPNASSDLFSILANRDHRLPTIIVSQSGPAYWVEALPDRIAADSTVNRLASQARTLNLGEVDMRRLRSDEAKTAKDYWE</sequence>
<dbReference type="InterPro" id="IPR028350">
    <property type="entry name" value="DNAC/IstB-like"/>
</dbReference>
<protein>
    <submittedName>
        <fullName evidence="2">ATPase AAA</fullName>
    </submittedName>
    <submittedName>
        <fullName evidence="3">DNA replication protein DnaC</fullName>
    </submittedName>
</protein>
<dbReference type="CDD" id="cd00009">
    <property type="entry name" value="AAA"/>
    <property type="match status" value="1"/>
</dbReference>
<evidence type="ECO:0000313" key="3">
    <source>
        <dbReference type="EMBL" id="MBB5642150.1"/>
    </source>
</evidence>
<dbReference type="GO" id="GO:0006260">
    <property type="term" value="P:DNA replication"/>
    <property type="evidence" value="ECO:0007669"/>
    <property type="project" value="TreeGrafter"/>
</dbReference>
<evidence type="ECO:0000313" key="2">
    <source>
        <dbReference type="EMBL" id="KGJ71620.1"/>
    </source>
</evidence>
<dbReference type="EMBL" id="JACHBQ010000001">
    <property type="protein sequence ID" value="MBB5643560.1"/>
    <property type="molecule type" value="Genomic_DNA"/>
</dbReference>
<dbReference type="OrthoDB" id="9776217at2"/>
<dbReference type="EMBL" id="JACHBQ010000001">
    <property type="protein sequence ID" value="MBB5642150.1"/>
    <property type="molecule type" value="Genomic_DNA"/>
</dbReference>
<dbReference type="eggNOG" id="COG1484">
    <property type="taxonomic scope" value="Bacteria"/>
</dbReference>
<organism evidence="2 5">
    <name type="scientific">Cryobacterium roopkundense</name>
    <dbReference type="NCBI Taxonomy" id="1001240"/>
    <lineage>
        <taxon>Bacteria</taxon>
        <taxon>Bacillati</taxon>
        <taxon>Actinomycetota</taxon>
        <taxon>Actinomycetes</taxon>
        <taxon>Micrococcales</taxon>
        <taxon>Microbacteriaceae</taxon>
        <taxon>Cryobacterium</taxon>
    </lineage>
</organism>
<dbReference type="STRING" id="1001240.GY21_20930"/>
<keyword evidence="5" id="KW-1185">Reference proteome</keyword>
<accession>A0A099J0E9</accession>
<dbReference type="PANTHER" id="PTHR30050">
    <property type="entry name" value="CHROMOSOMAL REPLICATION INITIATOR PROTEIN DNAA"/>
    <property type="match status" value="1"/>
</dbReference>
<dbReference type="AlphaFoldDB" id="A0A099J0E9"/>
<evidence type="ECO:0000313" key="4">
    <source>
        <dbReference type="EMBL" id="MBB5643560.1"/>
    </source>
</evidence>
<dbReference type="Pfam" id="PF01695">
    <property type="entry name" value="IstB_IS21"/>
    <property type="match status" value="1"/>
</dbReference>
<evidence type="ECO:0000313" key="6">
    <source>
        <dbReference type="Proteomes" id="UP000561726"/>
    </source>
</evidence>
<comment type="caution">
    <text evidence="2">The sequence shown here is derived from an EMBL/GenBank/DDBJ whole genome shotgun (WGS) entry which is preliminary data.</text>
</comment>
<dbReference type="EMBL" id="JPXF01000174">
    <property type="protein sequence ID" value="KGJ71620.1"/>
    <property type="molecule type" value="Genomic_DNA"/>
</dbReference>
<proteinExistence type="predicted"/>
<name>A0A099J0E9_9MICO</name>
<reference evidence="2 5" key="1">
    <citation type="submission" date="2014-08" db="EMBL/GenBank/DDBJ databases">
        <authorList>
            <person name="Sisinthy S."/>
        </authorList>
    </citation>
    <scope>NUCLEOTIDE SEQUENCE [LARGE SCALE GENOMIC DNA]</scope>
    <source>
        <strain evidence="2 5">RuG17</strain>
    </source>
</reference>
<evidence type="ECO:0000259" key="1">
    <source>
        <dbReference type="Pfam" id="PF01695"/>
    </source>
</evidence>
<dbReference type="InterPro" id="IPR027417">
    <property type="entry name" value="P-loop_NTPase"/>
</dbReference>
<dbReference type="Proteomes" id="UP000029864">
    <property type="component" value="Unassembled WGS sequence"/>
</dbReference>
<gene>
    <name evidence="3" type="ORF">BJ997_002698</name>
    <name evidence="4" type="ORF">BJ997_004108</name>
    <name evidence="2" type="ORF">GY21_20930</name>
</gene>
<dbReference type="Gene3D" id="3.40.50.300">
    <property type="entry name" value="P-loop containing nucleotide triphosphate hydrolases"/>
    <property type="match status" value="1"/>
</dbReference>
<dbReference type="PIRSF" id="PIRSF003073">
    <property type="entry name" value="DNAC_TnpB_IstB"/>
    <property type="match status" value="1"/>
</dbReference>
<reference evidence="3 6" key="2">
    <citation type="submission" date="2020-08" db="EMBL/GenBank/DDBJ databases">
        <title>Sequencing the genomes of 1000 actinobacteria strains.</title>
        <authorList>
            <person name="Klenk H.-P."/>
        </authorList>
    </citation>
    <scope>NUCLEOTIDE SEQUENCE [LARGE SCALE GENOMIC DNA]</scope>
    <source>
        <strain evidence="3 6">DSM 21065</strain>
    </source>
</reference>